<comment type="caution">
    <text evidence="1">The sequence shown here is derived from an EMBL/GenBank/DDBJ whole genome shotgun (WGS) entry which is preliminary data.</text>
</comment>
<organism evidence="1 2">
    <name type="scientific">Flavobacterium subsaxonicum WB 4.1-42 = DSM 21790</name>
    <dbReference type="NCBI Taxonomy" id="1121898"/>
    <lineage>
        <taxon>Bacteria</taxon>
        <taxon>Pseudomonadati</taxon>
        <taxon>Bacteroidota</taxon>
        <taxon>Flavobacteriia</taxon>
        <taxon>Flavobacteriales</taxon>
        <taxon>Flavobacteriaceae</taxon>
        <taxon>Flavobacterium</taxon>
    </lineage>
</organism>
<evidence type="ECO:0000313" key="2">
    <source>
        <dbReference type="Proteomes" id="UP000030111"/>
    </source>
</evidence>
<proteinExistence type="predicted"/>
<dbReference type="AlphaFoldDB" id="A0A0A2MH84"/>
<feature type="non-terminal residue" evidence="1">
    <location>
        <position position="1"/>
    </location>
</feature>
<evidence type="ECO:0000313" key="1">
    <source>
        <dbReference type="EMBL" id="KGO92027.1"/>
    </source>
</evidence>
<accession>A0A0A2MH84</accession>
<dbReference type="EMBL" id="JRLY01000012">
    <property type="protein sequence ID" value="KGO92027.1"/>
    <property type="molecule type" value="Genomic_DNA"/>
</dbReference>
<name>A0A0A2MH84_9FLAO</name>
<sequence>LFRKDSQRNTKLRKALLLHIRSPLPQPLSEGEGSRVRVLYGLILLKILKRLFSKVAQGLLLYIRKSILSLYRRACAALNYS</sequence>
<gene>
    <name evidence="1" type="ORF">Q766_14115</name>
</gene>
<dbReference type="Proteomes" id="UP000030111">
    <property type="component" value="Unassembled WGS sequence"/>
</dbReference>
<keyword evidence="2" id="KW-1185">Reference proteome</keyword>
<protein>
    <submittedName>
        <fullName evidence="1">Uncharacterized protein</fullName>
    </submittedName>
</protein>
<reference evidence="1 2" key="1">
    <citation type="submission" date="2013-09" db="EMBL/GenBank/DDBJ databases">
        <authorList>
            <person name="Zeng Z."/>
            <person name="Chen C."/>
        </authorList>
    </citation>
    <scope>NUCLEOTIDE SEQUENCE [LARGE SCALE GENOMIC DNA]</scope>
    <source>
        <strain evidence="1 2">WB 4.1-42</strain>
    </source>
</reference>